<dbReference type="SUPFAM" id="SSF51338">
    <property type="entry name" value="Composite domain of metallo-dependent hydrolases"/>
    <property type="match status" value="1"/>
</dbReference>
<dbReference type="PANTHER" id="PTHR43135">
    <property type="entry name" value="ALPHA-D-RIBOSE 1-METHYLPHOSPHONATE 5-TRIPHOSPHATE DIPHOSPHATASE"/>
    <property type="match status" value="1"/>
</dbReference>
<sequence length="399" mass="42597">MTGFFLKNANVINVKTCTVEENKLLYIVDGRFAETSSPIGADEPVIDCEGKFVSPGIIDAHVHLVWDGTSPDPMTDTLADGDFVCFAKGCSNANKSLKAGVTLVRDVGSCNDTAIPLAASINRGYIQGSRVIPCGGAIQGSYGHCPMIGTICDTKGELIKKIKQLKGAFIAHRIAPPHWIKIMASGGAAGLEDLGPCMYSVEELEAIACEAHRLNIKVAAHALSYDAISKCVYAGIDTIEHGAELDEELLLHMKAHGQTWVPTVAVYKVLSESRGVVADIIVDKSEGVTKKQRAIFKKAMEIGTQIMMGSDAGSANFGPHPSGLMEMCVMEDYGMPKAEVLRCSTYESARILGVDKTLGSIEVAKVADFVILAANPLEKGAKAYIEDLCAVYKLGELVK</sequence>
<dbReference type="GeneID" id="90983487"/>
<reference evidence="2 3" key="1">
    <citation type="submission" date="2014-04" db="EMBL/GenBank/DDBJ databases">
        <title>Draft Genome Sequence of Synergistes jonesii.</title>
        <authorList>
            <person name="Coil D.A."/>
            <person name="Eisen J.A."/>
            <person name="Holland-Moritz H.E."/>
        </authorList>
    </citation>
    <scope>NUCLEOTIDE SEQUENCE [LARGE SCALE GENOMIC DNA]</scope>
    <source>
        <strain evidence="2 3">78-1</strain>
    </source>
</reference>
<dbReference type="InterPro" id="IPR051781">
    <property type="entry name" value="Metallo-dep_Hydrolase"/>
</dbReference>
<dbReference type="PANTHER" id="PTHR43135:SF3">
    <property type="entry name" value="ALPHA-D-RIBOSE 1-METHYLPHOSPHONATE 5-TRIPHOSPHATE DIPHOSPHATASE"/>
    <property type="match status" value="1"/>
</dbReference>
<evidence type="ECO:0000313" key="2">
    <source>
        <dbReference type="EMBL" id="KEJ92404.1"/>
    </source>
</evidence>
<comment type="caution">
    <text evidence="2">The sequence shown here is derived from an EMBL/GenBank/DDBJ whole genome shotgun (WGS) entry which is preliminary data.</text>
</comment>
<dbReference type="InterPro" id="IPR032466">
    <property type="entry name" value="Metal_Hydrolase"/>
</dbReference>
<organism evidence="2 3">
    <name type="scientific">Synergistes jonesii</name>
    <dbReference type="NCBI Taxonomy" id="2754"/>
    <lineage>
        <taxon>Bacteria</taxon>
        <taxon>Thermotogati</taxon>
        <taxon>Synergistota</taxon>
        <taxon>Synergistia</taxon>
        <taxon>Synergistales</taxon>
        <taxon>Synergistaceae</taxon>
        <taxon>Synergistes</taxon>
    </lineage>
</organism>
<dbReference type="InterPro" id="IPR011059">
    <property type="entry name" value="Metal-dep_hydrolase_composite"/>
</dbReference>
<accession>A0A073IRJ5</accession>
<dbReference type="CDD" id="cd01299">
    <property type="entry name" value="Met_dep_hydrolase_A"/>
    <property type="match status" value="1"/>
</dbReference>
<name>A0A073IRJ5_9BACT</name>
<dbReference type="Pfam" id="PF01979">
    <property type="entry name" value="Amidohydro_1"/>
    <property type="match status" value="1"/>
</dbReference>
<dbReference type="AlphaFoldDB" id="A0A073IRJ5"/>
<dbReference type="SUPFAM" id="SSF51556">
    <property type="entry name" value="Metallo-dependent hydrolases"/>
    <property type="match status" value="1"/>
</dbReference>
<dbReference type="eggNOG" id="COG1228">
    <property type="taxonomic scope" value="Bacteria"/>
</dbReference>
<evidence type="ECO:0000313" key="3">
    <source>
        <dbReference type="Proteomes" id="UP000027665"/>
    </source>
</evidence>
<dbReference type="Gene3D" id="3.20.20.140">
    <property type="entry name" value="Metal-dependent hydrolases"/>
    <property type="match status" value="1"/>
</dbReference>
<gene>
    <name evidence="2" type="ORF">EH55_04060</name>
</gene>
<protein>
    <recommendedName>
        <fullName evidence="1">Amidohydrolase-related domain-containing protein</fullName>
    </recommendedName>
</protein>
<dbReference type="STRING" id="2754.EH55_04060"/>
<proteinExistence type="predicted"/>
<dbReference type="InterPro" id="IPR057744">
    <property type="entry name" value="OTAase-like"/>
</dbReference>
<feature type="domain" description="Amidohydrolase-related" evidence="1">
    <location>
        <begin position="52"/>
        <end position="376"/>
    </location>
</feature>
<dbReference type="Proteomes" id="UP000027665">
    <property type="component" value="Unassembled WGS sequence"/>
</dbReference>
<dbReference type="Gene3D" id="2.30.40.10">
    <property type="entry name" value="Urease, subunit C, domain 1"/>
    <property type="match status" value="1"/>
</dbReference>
<dbReference type="InterPro" id="IPR006680">
    <property type="entry name" value="Amidohydro-rel"/>
</dbReference>
<dbReference type="OrthoDB" id="9767366at2"/>
<dbReference type="RefSeq" id="WP_037975856.1">
    <property type="nucleotide sequence ID" value="NZ_JMKI01000030.1"/>
</dbReference>
<dbReference type="GO" id="GO:0016810">
    <property type="term" value="F:hydrolase activity, acting on carbon-nitrogen (but not peptide) bonds"/>
    <property type="evidence" value="ECO:0007669"/>
    <property type="project" value="InterPro"/>
</dbReference>
<evidence type="ECO:0000259" key="1">
    <source>
        <dbReference type="Pfam" id="PF01979"/>
    </source>
</evidence>
<keyword evidence="3" id="KW-1185">Reference proteome</keyword>
<dbReference type="EMBL" id="JMKI01000030">
    <property type="protein sequence ID" value="KEJ92404.1"/>
    <property type="molecule type" value="Genomic_DNA"/>
</dbReference>